<reference evidence="12 13" key="1">
    <citation type="journal article" date="2019" name="Int. J. Syst. Evol. Microbiol.">
        <title>Lactobacillus salitolerans sp. nov., a novel lactic acid bacterium isolated from spent mushroom substrates.</title>
        <authorList>
            <person name="Tohno M."/>
            <person name="Tanizawa Y."/>
            <person name="Kojima Y."/>
            <person name="Sakamoto M."/>
            <person name="Nakamura Y."/>
            <person name="Ohkuma M."/>
            <person name="Kobayashi H."/>
        </authorList>
    </citation>
    <scope>NUCLEOTIDE SEQUENCE [LARGE SCALE GENOMIC DNA]</scope>
    <source>
        <strain evidence="12 13">YK43</strain>
    </source>
</reference>
<keyword evidence="12" id="KW-0969">Cilium</keyword>
<keyword evidence="12" id="KW-0282">Flagellum</keyword>
<dbReference type="Gene3D" id="1.10.287.1700">
    <property type="match status" value="1"/>
</dbReference>
<evidence type="ECO:0000313" key="13">
    <source>
        <dbReference type="Proteomes" id="UP000286848"/>
    </source>
</evidence>
<evidence type="ECO:0000256" key="1">
    <source>
        <dbReference type="ARBA" id="ARBA00004413"/>
    </source>
</evidence>
<feature type="coiled-coil region" evidence="11">
    <location>
        <begin position="85"/>
        <end position="112"/>
    </location>
</feature>
<comment type="similarity">
    <text evidence="2">Belongs to the FliJ family.</text>
</comment>
<evidence type="ECO:0000256" key="6">
    <source>
        <dbReference type="ARBA" id="ARBA00022500"/>
    </source>
</evidence>
<evidence type="ECO:0000256" key="11">
    <source>
        <dbReference type="SAM" id="Coils"/>
    </source>
</evidence>
<keyword evidence="13" id="KW-1185">Reference proteome</keyword>
<keyword evidence="8" id="KW-0653">Protein transport</keyword>
<evidence type="ECO:0000256" key="10">
    <source>
        <dbReference type="ARBA" id="ARBA00023225"/>
    </source>
</evidence>
<evidence type="ECO:0000256" key="9">
    <source>
        <dbReference type="ARBA" id="ARBA00023136"/>
    </source>
</evidence>
<sequence>MVKMENFTFSLQKVLEYRMQVEDQVKAQFAQIVAAENQQSSLLDEVVQEKNAMMETPQRSLGRMQVTRRYLMALNEQIMLCRQQLLELGSQKEEVRAQLIEAQKQRKVLERLKAKQLTAFKKELAVDQQKQLDDFHRPKQLLGVN</sequence>
<dbReference type="GO" id="GO:0006935">
    <property type="term" value="P:chemotaxis"/>
    <property type="evidence" value="ECO:0007669"/>
    <property type="project" value="UniProtKB-KW"/>
</dbReference>
<dbReference type="GO" id="GO:0015031">
    <property type="term" value="P:protein transport"/>
    <property type="evidence" value="ECO:0007669"/>
    <property type="project" value="UniProtKB-KW"/>
</dbReference>
<keyword evidence="4" id="KW-0813">Transport</keyword>
<dbReference type="GO" id="GO:0071973">
    <property type="term" value="P:bacterial-type flagellum-dependent cell motility"/>
    <property type="evidence" value="ECO:0007669"/>
    <property type="project" value="InterPro"/>
</dbReference>
<name>A0A401ITT2_9LACO</name>
<proteinExistence type="inferred from homology"/>
<dbReference type="NCBIfam" id="TIGR02473">
    <property type="entry name" value="flagell_FliJ"/>
    <property type="match status" value="1"/>
</dbReference>
<comment type="caution">
    <text evidence="12">The sequence shown here is derived from an EMBL/GenBank/DDBJ whole genome shotgun (WGS) entry which is preliminary data.</text>
</comment>
<evidence type="ECO:0000256" key="4">
    <source>
        <dbReference type="ARBA" id="ARBA00022448"/>
    </source>
</evidence>
<dbReference type="InterPro" id="IPR012823">
    <property type="entry name" value="Flagell_FliJ"/>
</dbReference>
<dbReference type="AlphaFoldDB" id="A0A401ITT2"/>
<evidence type="ECO:0000256" key="7">
    <source>
        <dbReference type="ARBA" id="ARBA00022795"/>
    </source>
</evidence>
<keyword evidence="11" id="KW-0175">Coiled coil</keyword>
<dbReference type="GO" id="GO:0044781">
    <property type="term" value="P:bacterial-type flagellum organization"/>
    <property type="evidence" value="ECO:0007669"/>
    <property type="project" value="UniProtKB-KW"/>
</dbReference>
<comment type="subcellular location">
    <subcellularLocation>
        <location evidence="1">Cell membrane</location>
        <topology evidence="1">Peripheral membrane protein</topology>
        <orientation evidence="1">Cytoplasmic side</orientation>
    </subcellularLocation>
</comment>
<evidence type="ECO:0000256" key="3">
    <source>
        <dbReference type="ARBA" id="ARBA00020392"/>
    </source>
</evidence>
<protein>
    <recommendedName>
        <fullName evidence="3">Flagellar FliJ protein</fullName>
    </recommendedName>
</protein>
<dbReference type="GO" id="GO:0005886">
    <property type="term" value="C:plasma membrane"/>
    <property type="evidence" value="ECO:0007669"/>
    <property type="project" value="UniProtKB-SubCell"/>
</dbReference>
<gene>
    <name evidence="12" type="ORF">LFYK43_13880</name>
</gene>
<dbReference type="EMBL" id="BFFP01000021">
    <property type="protein sequence ID" value="GBG94929.1"/>
    <property type="molecule type" value="Genomic_DNA"/>
</dbReference>
<keyword evidence="9" id="KW-0472">Membrane</keyword>
<dbReference type="GO" id="GO:0009288">
    <property type="term" value="C:bacterial-type flagellum"/>
    <property type="evidence" value="ECO:0007669"/>
    <property type="project" value="InterPro"/>
</dbReference>
<dbReference type="Proteomes" id="UP000286848">
    <property type="component" value="Unassembled WGS sequence"/>
</dbReference>
<keyword evidence="7" id="KW-1005">Bacterial flagellum biogenesis</keyword>
<keyword evidence="6" id="KW-0145">Chemotaxis</keyword>
<keyword evidence="5" id="KW-1003">Cell membrane</keyword>
<evidence type="ECO:0000256" key="5">
    <source>
        <dbReference type="ARBA" id="ARBA00022475"/>
    </source>
</evidence>
<organism evidence="12 13">
    <name type="scientific">Ligilactobacillus salitolerans</name>
    <dbReference type="NCBI Taxonomy" id="1808352"/>
    <lineage>
        <taxon>Bacteria</taxon>
        <taxon>Bacillati</taxon>
        <taxon>Bacillota</taxon>
        <taxon>Bacilli</taxon>
        <taxon>Lactobacillales</taxon>
        <taxon>Lactobacillaceae</taxon>
        <taxon>Ligilactobacillus</taxon>
    </lineage>
</organism>
<keyword evidence="12" id="KW-0966">Cell projection</keyword>
<keyword evidence="10" id="KW-1006">Bacterial flagellum protein export</keyword>
<dbReference type="Pfam" id="PF02050">
    <property type="entry name" value="FliJ"/>
    <property type="match status" value="1"/>
</dbReference>
<accession>A0A401ITT2</accession>
<evidence type="ECO:0000313" key="12">
    <source>
        <dbReference type="EMBL" id="GBG94929.1"/>
    </source>
</evidence>
<evidence type="ECO:0000256" key="2">
    <source>
        <dbReference type="ARBA" id="ARBA00010004"/>
    </source>
</evidence>
<evidence type="ECO:0000256" key="8">
    <source>
        <dbReference type="ARBA" id="ARBA00022927"/>
    </source>
</evidence>
<dbReference type="InterPro" id="IPR053716">
    <property type="entry name" value="Flag_assembly_chemotaxis_eff"/>
</dbReference>